<dbReference type="CDD" id="cd00085">
    <property type="entry name" value="HNHc"/>
    <property type="match status" value="1"/>
</dbReference>
<dbReference type="PANTHER" id="PTHR39639">
    <property type="entry name" value="CHROMOSOME 16, WHOLE GENOME SHOTGUN SEQUENCE"/>
    <property type="match status" value="1"/>
</dbReference>
<dbReference type="AlphaFoldDB" id="A0A5N5J0B1"/>
<name>A0A5N5J0B1_9FLAO</name>
<evidence type="ECO:0000313" key="4">
    <source>
        <dbReference type="Proteomes" id="UP000319204"/>
    </source>
</evidence>
<dbReference type="GO" id="GO:0008270">
    <property type="term" value="F:zinc ion binding"/>
    <property type="evidence" value="ECO:0007669"/>
    <property type="project" value="InterPro"/>
</dbReference>
<organism evidence="3 4">
    <name type="scientific">Flagellimonas hadalis</name>
    <dbReference type="NCBI Taxonomy" id="2597517"/>
    <lineage>
        <taxon>Bacteria</taxon>
        <taxon>Pseudomonadati</taxon>
        <taxon>Bacteroidota</taxon>
        <taxon>Flavobacteriia</taxon>
        <taxon>Flavobacteriales</taxon>
        <taxon>Flavobacteriaceae</taxon>
        <taxon>Flagellimonas</taxon>
    </lineage>
</organism>
<evidence type="ECO:0000259" key="1">
    <source>
        <dbReference type="Pfam" id="PF01844"/>
    </source>
</evidence>
<protein>
    <submittedName>
        <fullName evidence="3">DUF262 domain-containing protein</fullName>
    </submittedName>
</protein>
<dbReference type="PANTHER" id="PTHR39639:SF1">
    <property type="entry name" value="DUF262 DOMAIN-CONTAINING PROTEIN"/>
    <property type="match status" value="1"/>
</dbReference>
<feature type="domain" description="GmrSD restriction endonucleases N-terminal" evidence="2">
    <location>
        <begin position="22"/>
        <end position="148"/>
    </location>
</feature>
<evidence type="ECO:0000313" key="3">
    <source>
        <dbReference type="EMBL" id="KAB5484492.1"/>
    </source>
</evidence>
<accession>A0A5N5J0B1</accession>
<dbReference type="RefSeq" id="WP_151891644.1">
    <property type="nucleotide sequence ID" value="NZ_VNIK02000016.1"/>
</dbReference>
<keyword evidence="4" id="KW-1185">Reference proteome</keyword>
<dbReference type="EMBL" id="VNIK02000016">
    <property type="protein sequence ID" value="KAB5484492.1"/>
    <property type="molecule type" value="Genomic_DNA"/>
</dbReference>
<sequence length="465" mass="55224">MAFNPKTEYTIVPESFPIEDFHKYKDEFVTRPPYQRKAVWKVKKKQALMDSLFRRYYIPKLVIRRVRLSDERTVNEIVDGQQRITTVQEFFENKYKLPKTLADLGEGIAGKYYKDLNSEVRKFIDRSLTYQADVILNIDEPNNVNHQIIATEIFWRLQQGETLNYMEVAHAQLSSLSRNFIVKYADDLTFDYNKYEPIDSNPDKMPFFKLLNVDNDRMKHLQFMARFLLIEKNGGYAELGDKKITEFIEEAKTSNGIGDYTFENNNEAVAVRKNLKVFYDIFKDDPMLDDKNGIKEFSVEYFIISVYMLIRHLRMHYVLDDDTKNTVREFIYAFHTRWKTYEDSEDTDMLTFSNRRQQGEHDLEVRDRIMRQIFFEYLRDKNFELKEKDENRAFSELQRIIIYRDGKGLCQECLREGKPEKEARVSWSNYQADHVFPHAKGGQTILENGELLCVHHNQSKGAKVS</sequence>
<dbReference type="Gene3D" id="1.10.30.50">
    <property type="match status" value="1"/>
</dbReference>
<dbReference type="InterPro" id="IPR002711">
    <property type="entry name" value="HNH"/>
</dbReference>
<dbReference type="Pfam" id="PF01844">
    <property type="entry name" value="HNH"/>
    <property type="match status" value="1"/>
</dbReference>
<dbReference type="Proteomes" id="UP000319204">
    <property type="component" value="Unassembled WGS sequence"/>
</dbReference>
<dbReference type="InterPro" id="IPR004919">
    <property type="entry name" value="GmrSD_N"/>
</dbReference>
<dbReference type="InterPro" id="IPR003615">
    <property type="entry name" value="HNH_nuc"/>
</dbReference>
<reference evidence="3" key="1">
    <citation type="submission" date="2019-10" db="EMBL/GenBank/DDBJ databases">
        <title>Muricauda hadale sp. nov., a piezophilic bacterium isolated from hadopelagic water of the Mariana Trench.</title>
        <authorList>
            <person name="Wei Y."/>
        </authorList>
    </citation>
    <scope>NUCLEOTIDE SEQUENCE [LARGE SCALE GENOMIC DNA]</scope>
    <source>
        <strain evidence="3">MT-229</strain>
    </source>
</reference>
<proteinExistence type="predicted"/>
<comment type="caution">
    <text evidence="3">The sequence shown here is derived from an EMBL/GenBank/DDBJ whole genome shotgun (WGS) entry which is preliminary data.</text>
</comment>
<feature type="domain" description="HNH" evidence="1">
    <location>
        <begin position="410"/>
        <end position="462"/>
    </location>
</feature>
<dbReference type="GO" id="GO:0004519">
    <property type="term" value="F:endonuclease activity"/>
    <property type="evidence" value="ECO:0007669"/>
    <property type="project" value="InterPro"/>
</dbReference>
<evidence type="ECO:0000259" key="2">
    <source>
        <dbReference type="Pfam" id="PF03235"/>
    </source>
</evidence>
<dbReference type="OrthoDB" id="9764212at2"/>
<dbReference type="Pfam" id="PF03235">
    <property type="entry name" value="GmrSD_N"/>
    <property type="match status" value="1"/>
</dbReference>
<dbReference type="GO" id="GO:0003676">
    <property type="term" value="F:nucleic acid binding"/>
    <property type="evidence" value="ECO:0007669"/>
    <property type="project" value="InterPro"/>
</dbReference>
<gene>
    <name evidence="3" type="ORF">FOT42_016615</name>
</gene>